<keyword evidence="4" id="KW-0238">DNA-binding</keyword>
<comment type="caution">
    <text evidence="10">The sequence shown here is derived from an EMBL/GenBank/DDBJ whole genome shotgun (WGS) entry which is preliminary data.</text>
</comment>
<evidence type="ECO:0000259" key="8">
    <source>
        <dbReference type="PROSITE" id="PS50090"/>
    </source>
</evidence>
<evidence type="ECO:0000256" key="4">
    <source>
        <dbReference type="ARBA" id="ARBA00023125"/>
    </source>
</evidence>
<dbReference type="InterPro" id="IPR009057">
    <property type="entry name" value="Homeodomain-like_sf"/>
</dbReference>
<feature type="domain" description="Myb-like" evidence="8">
    <location>
        <begin position="11"/>
        <end position="59"/>
    </location>
</feature>
<dbReference type="EMBL" id="RDQH01000327">
    <property type="protein sequence ID" value="RXI09421.1"/>
    <property type="molecule type" value="Genomic_DNA"/>
</dbReference>
<dbReference type="GO" id="GO:0003677">
    <property type="term" value="F:DNA binding"/>
    <property type="evidence" value="ECO:0007669"/>
    <property type="project" value="UniProtKB-KW"/>
</dbReference>
<dbReference type="PANTHER" id="PTHR47999">
    <property type="entry name" value="TRANSCRIPTION FACTOR MYB8-RELATED-RELATED"/>
    <property type="match status" value="1"/>
</dbReference>
<organism evidence="10 11">
    <name type="scientific">Malus domestica</name>
    <name type="common">Apple</name>
    <name type="synonym">Pyrus malus</name>
    <dbReference type="NCBI Taxonomy" id="3750"/>
    <lineage>
        <taxon>Eukaryota</taxon>
        <taxon>Viridiplantae</taxon>
        <taxon>Streptophyta</taxon>
        <taxon>Embryophyta</taxon>
        <taxon>Tracheophyta</taxon>
        <taxon>Spermatophyta</taxon>
        <taxon>Magnoliopsida</taxon>
        <taxon>eudicotyledons</taxon>
        <taxon>Gunneridae</taxon>
        <taxon>Pentapetalae</taxon>
        <taxon>rosids</taxon>
        <taxon>fabids</taxon>
        <taxon>Rosales</taxon>
        <taxon>Rosaceae</taxon>
        <taxon>Amygdaloideae</taxon>
        <taxon>Maleae</taxon>
        <taxon>Malus</taxon>
    </lineage>
</organism>
<keyword evidence="5" id="KW-0010">Activator</keyword>
<feature type="domain" description="Myb-like" evidence="8">
    <location>
        <begin position="60"/>
        <end position="125"/>
    </location>
</feature>
<protein>
    <recommendedName>
        <fullName evidence="12">MYB domain class transcription factor</fullName>
    </recommendedName>
</protein>
<dbReference type="PROSITE" id="PS50090">
    <property type="entry name" value="MYB_LIKE"/>
    <property type="match status" value="2"/>
</dbReference>
<accession>A0A498KQN2</accession>
<keyword evidence="7" id="KW-0539">Nucleus</keyword>
<evidence type="ECO:0000256" key="7">
    <source>
        <dbReference type="ARBA" id="ARBA00023242"/>
    </source>
</evidence>
<dbReference type="AlphaFoldDB" id="A0A498KQN2"/>
<sequence length="301" mass="34605">MEEGNSLGVVRKGAWTKEEDDLLQHFVQQHGEGKWRQVPLKAGLNRCRKSCRLRWLNYLKPSIKRGDFGEDKIDLMVRLHKLVGNRQNDFLIFLHICTQFRWSMIAGRLPGRTANDVKNYWSTRLRWKKSASGDKLKNHKPLQQVAKVETTKTVVIRPRPRTFSKNLNYLSRKLAATNSNIQQHNNQVLLQEPLAVTSSLTPIEINGISETLLGDDNKDSSSTVERALLCSGLQLEDLFTNFWIEEDDVMAHTTSTTRTGLNCSITEQEEEGLMSRSDYFFSFDDMDIWNNLSIMLGTIIF</sequence>
<evidence type="ECO:0000256" key="5">
    <source>
        <dbReference type="ARBA" id="ARBA00023159"/>
    </source>
</evidence>
<reference evidence="10 11" key="1">
    <citation type="submission" date="2018-10" db="EMBL/GenBank/DDBJ databases">
        <title>A high-quality apple genome assembly.</title>
        <authorList>
            <person name="Hu J."/>
        </authorList>
    </citation>
    <scope>NUCLEOTIDE SEQUENCE [LARGE SCALE GENOMIC DNA]</scope>
    <source>
        <strain evidence="11">cv. HFTH1</strain>
        <tissue evidence="10">Young leaf</tissue>
    </source>
</reference>
<dbReference type="CDD" id="cd00167">
    <property type="entry name" value="SANT"/>
    <property type="match status" value="2"/>
</dbReference>
<dbReference type="InterPro" id="IPR001005">
    <property type="entry name" value="SANT/Myb"/>
</dbReference>
<dbReference type="InterPro" id="IPR017930">
    <property type="entry name" value="Myb_dom"/>
</dbReference>
<evidence type="ECO:0000256" key="6">
    <source>
        <dbReference type="ARBA" id="ARBA00023163"/>
    </source>
</evidence>
<dbReference type="SMART" id="SM00717">
    <property type="entry name" value="SANT"/>
    <property type="match status" value="2"/>
</dbReference>
<proteinExistence type="predicted"/>
<dbReference type="Proteomes" id="UP000290289">
    <property type="component" value="Chromosome 1"/>
</dbReference>
<evidence type="ECO:0000313" key="11">
    <source>
        <dbReference type="Proteomes" id="UP000290289"/>
    </source>
</evidence>
<feature type="domain" description="HTH myb-type" evidence="9">
    <location>
        <begin position="101"/>
        <end position="129"/>
    </location>
</feature>
<evidence type="ECO:0000256" key="1">
    <source>
        <dbReference type="ARBA" id="ARBA00004123"/>
    </source>
</evidence>
<dbReference type="PROSITE" id="PS51294">
    <property type="entry name" value="HTH_MYB"/>
    <property type="match status" value="2"/>
</dbReference>
<keyword evidence="2" id="KW-0677">Repeat</keyword>
<evidence type="ECO:0000259" key="9">
    <source>
        <dbReference type="PROSITE" id="PS51294"/>
    </source>
</evidence>
<keyword evidence="6" id="KW-0804">Transcription</keyword>
<evidence type="ECO:0000313" key="10">
    <source>
        <dbReference type="EMBL" id="RXI09421.1"/>
    </source>
</evidence>
<keyword evidence="11" id="KW-1185">Reference proteome</keyword>
<dbReference type="Gene3D" id="1.10.10.60">
    <property type="entry name" value="Homeodomain-like"/>
    <property type="match status" value="2"/>
</dbReference>
<dbReference type="GO" id="GO:0005634">
    <property type="term" value="C:nucleus"/>
    <property type="evidence" value="ECO:0007669"/>
    <property type="project" value="UniProtKB-SubCell"/>
</dbReference>
<gene>
    <name evidence="10" type="ORF">DVH24_034038</name>
</gene>
<dbReference type="FunFam" id="1.10.10.60:FF:000218">
    <property type="entry name" value="Myb transcription factor"/>
    <property type="match status" value="1"/>
</dbReference>
<dbReference type="GO" id="GO:0080090">
    <property type="term" value="P:regulation of primary metabolic process"/>
    <property type="evidence" value="ECO:0007669"/>
    <property type="project" value="UniProtKB-ARBA"/>
</dbReference>
<feature type="domain" description="HTH myb-type" evidence="9">
    <location>
        <begin position="10"/>
        <end position="63"/>
    </location>
</feature>
<evidence type="ECO:0008006" key="12">
    <source>
        <dbReference type="Google" id="ProtNLM"/>
    </source>
</evidence>
<evidence type="ECO:0000256" key="3">
    <source>
        <dbReference type="ARBA" id="ARBA00023015"/>
    </source>
</evidence>
<keyword evidence="3" id="KW-0805">Transcription regulation</keyword>
<dbReference type="InterPro" id="IPR015495">
    <property type="entry name" value="Myb_TF_plants"/>
</dbReference>
<dbReference type="Pfam" id="PF00249">
    <property type="entry name" value="Myb_DNA-binding"/>
    <property type="match status" value="2"/>
</dbReference>
<evidence type="ECO:0000256" key="2">
    <source>
        <dbReference type="ARBA" id="ARBA00022737"/>
    </source>
</evidence>
<comment type="subcellular location">
    <subcellularLocation>
        <location evidence="1">Nucleus</location>
    </subcellularLocation>
</comment>
<dbReference type="PANTHER" id="PTHR47999:SF24">
    <property type="entry name" value="TRANSCRIPTION FACTOR MYB90"/>
    <property type="match status" value="1"/>
</dbReference>
<name>A0A498KQN2_MALDO</name>
<dbReference type="SUPFAM" id="SSF46689">
    <property type="entry name" value="Homeodomain-like"/>
    <property type="match status" value="1"/>
</dbReference>